<organism evidence="11 12">
    <name type="scientific">Azohydromonas lata</name>
    <dbReference type="NCBI Taxonomy" id="45677"/>
    <lineage>
        <taxon>Bacteria</taxon>
        <taxon>Pseudomonadati</taxon>
        <taxon>Pseudomonadota</taxon>
        <taxon>Betaproteobacteria</taxon>
        <taxon>Burkholderiales</taxon>
        <taxon>Sphaerotilaceae</taxon>
        <taxon>Azohydromonas</taxon>
    </lineage>
</organism>
<dbReference type="InterPro" id="IPR035090">
    <property type="entry name" value="Pyridoxal_P_attach_site"/>
</dbReference>
<keyword evidence="7 9" id="KW-0119">Carbohydrate metabolism</keyword>
<dbReference type="PANTHER" id="PTHR11468">
    <property type="entry name" value="GLYCOGEN PHOSPHORYLASE"/>
    <property type="match status" value="1"/>
</dbReference>
<dbReference type="Gene3D" id="3.40.50.2000">
    <property type="entry name" value="Glycogen Phosphorylase B"/>
    <property type="match status" value="2"/>
</dbReference>
<dbReference type="EC" id="2.4.1.1" evidence="9"/>
<dbReference type="Pfam" id="PF00343">
    <property type="entry name" value="Phosphorylase"/>
    <property type="match status" value="1"/>
</dbReference>
<dbReference type="RefSeq" id="WP_322465362.1">
    <property type="nucleotide sequence ID" value="NZ_JAXOJX010000013.1"/>
</dbReference>
<dbReference type="PROSITE" id="PS00102">
    <property type="entry name" value="PHOSPHORYLASE"/>
    <property type="match status" value="1"/>
</dbReference>
<dbReference type="EMBL" id="JAXOJX010000013">
    <property type="protein sequence ID" value="MDZ5456924.1"/>
    <property type="molecule type" value="Genomic_DNA"/>
</dbReference>
<evidence type="ECO:0000256" key="5">
    <source>
        <dbReference type="ARBA" id="ARBA00022679"/>
    </source>
</evidence>
<sequence>MSLDDFTYDHPDQDVAFFKRAIANKLIYAVGKDPVAARKEDWLHAVALAVRDQLVERWMRTTRAQYQQDVKRAYYLSAEFLVGRTFTNALLALEVMAPIKQALADFEVDFDSLADLEPDAALGNGGLGRLAACFLDSMATLGVPGFGYGIRYEYGMFRQTIVDGRQVEVPDYWLSHGNPWEFPRPEVRYRVCFGGHVEGQGMQRRWVPSEDVEAMAYDTIIPGYGTQATNTLRLWRALATEEMNLSAFNQGNYFAAVERKNHSENVSRVLYPDDSTPSGRELRLRQEYFFCSASLQDLVHRFLRSHKDFNLLPDKVSIHLNDTHPVLAVPELMRLLVDEHGIPWAAAWDLTRRIFSYTNHTLMHEALETWPVAMLGRVLPRHLQIIFDINAEFLKRVTEAHGHDVELLRRVSLIDESGERRVRMAYVAVVASHSVNGVSQLHSDLMQQSIFADFARLWPQRFNNKTNGITPRRWLAQANPRLAALLDGRLGRGWRRELDQLGVLRKMAEQPAFVQAFALAKRHNKERLAQWIATHLPQLKLELDPDALFDVQVKRIHEYKRQLLNLLGVITRYHRMVDEPERDWVPRVVIFAGKAASAYHVAKQIIHLANDVARIINADPRTRGRLKVVFLPNYSVSLAEVIIPAADLSEQISTAGTEASGTGNMKFALNGALTIGTLDGANIEIQQNVGEDNIFIFGNTTAEVQALRARGYHPREFYEGDAELKRALDALRDGDFSPEEPGRYRQLFDTLVNWGDHYMLLADYRSYMDAQDKVDALYRDRDAWTRKAILNVAGMGPFSSDRTIAEYAREIWKTTPVRLPMGKAGGKDGQVPGGTPGAAATGTESVTAVET</sequence>
<comment type="similarity">
    <text evidence="3 9">Belongs to the glycogen phosphorylase family.</text>
</comment>
<comment type="function">
    <text evidence="8">Phosphorylase is an important allosteric enzyme in carbohydrate metabolism. Enzymes from different sources differ in their regulatory mechanisms and in their natural substrates. However, all known phosphorylases share catalytic and structural properties.</text>
</comment>
<evidence type="ECO:0000256" key="4">
    <source>
        <dbReference type="ARBA" id="ARBA00022676"/>
    </source>
</evidence>
<name>A0ABU5IDM5_9BURK</name>
<gene>
    <name evidence="11" type="ORF">SM757_10130</name>
</gene>
<evidence type="ECO:0000313" key="12">
    <source>
        <dbReference type="Proteomes" id="UP001293718"/>
    </source>
</evidence>
<dbReference type="InterPro" id="IPR000811">
    <property type="entry name" value="Glyco_trans_35"/>
</dbReference>
<evidence type="ECO:0000256" key="2">
    <source>
        <dbReference type="ARBA" id="ARBA00001933"/>
    </source>
</evidence>
<keyword evidence="12" id="KW-1185">Reference proteome</keyword>
<comment type="function">
    <text evidence="9">Allosteric enzyme that catalyzes the rate-limiting step in glycogen catabolism, the phosphorolytic cleavage of glycogen to produce glucose-1-phosphate, and plays a central role in maintaining cellular and organismal glucose homeostasis.</text>
</comment>
<protein>
    <recommendedName>
        <fullName evidence="9">Alpha-1,4 glucan phosphorylase</fullName>
        <ecNumber evidence="9">2.4.1.1</ecNumber>
    </recommendedName>
</protein>
<evidence type="ECO:0000256" key="8">
    <source>
        <dbReference type="ARBA" id="ARBA00025174"/>
    </source>
</evidence>
<accession>A0ABU5IDM5</accession>
<dbReference type="PIRSF" id="PIRSF000460">
    <property type="entry name" value="Pprylas_GlgP"/>
    <property type="match status" value="1"/>
</dbReference>
<dbReference type="Proteomes" id="UP001293718">
    <property type="component" value="Unassembled WGS sequence"/>
</dbReference>
<dbReference type="InterPro" id="IPR011833">
    <property type="entry name" value="Glycg_phsphrylas"/>
</dbReference>
<dbReference type="PANTHER" id="PTHR11468:SF3">
    <property type="entry name" value="GLYCOGEN PHOSPHORYLASE, LIVER FORM"/>
    <property type="match status" value="1"/>
</dbReference>
<evidence type="ECO:0000256" key="10">
    <source>
        <dbReference type="SAM" id="MobiDB-lite"/>
    </source>
</evidence>
<feature type="region of interest" description="Disordered" evidence="10">
    <location>
        <begin position="819"/>
        <end position="851"/>
    </location>
</feature>
<dbReference type="NCBIfam" id="TIGR02093">
    <property type="entry name" value="P_ylase"/>
    <property type="match status" value="1"/>
</dbReference>
<keyword evidence="6 9" id="KW-0663">Pyridoxal phosphate</keyword>
<comment type="catalytic activity">
    <reaction evidence="1 9">
        <text>[(1-&gt;4)-alpha-D-glucosyl](n) + phosphate = [(1-&gt;4)-alpha-D-glucosyl](n-1) + alpha-D-glucose 1-phosphate</text>
        <dbReference type="Rhea" id="RHEA:41732"/>
        <dbReference type="Rhea" id="RHEA-COMP:9584"/>
        <dbReference type="Rhea" id="RHEA-COMP:9586"/>
        <dbReference type="ChEBI" id="CHEBI:15444"/>
        <dbReference type="ChEBI" id="CHEBI:43474"/>
        <dbReference type="ChEBI" id="CHEBI:58601"/>
        <dbReference type="EC" id="2.4.1.1"/>
    </reaction>
</comment>
<keyword evidence="5 9" id="KW-0808">Transferase</keyword>
<reference evidence="11 12" key="1">
    <citation type="submission" date="2023-11" db="EMBL/GenBank/DDBJ databases">
        <title>Draft genome of Azohydromonas lata strain H1 (DSM1123), a polyhydroxyalkanoate producer.</title>
        <authorList>
            <person name="Traversa D."/>
            <person name="D'Addabbo P."/>
            <person name="Pazzani C."/>
            <person name="Manzari C."/>
            <person name="Chiara M."/>
            <person name="Scrascia M."/>
        </authorList>
    </citation>
    <scope>NUCLEOTIDE SEQUENCE [LARGE SCALE GENOMIC DNA]</scope>
    <source>
        <strain evidence="11 12">H1</strain>
    </source>
</reference>
<dbReference type="GO" id="GO:0004645">
    <property type="term" value="F:1,4-alpha-oligoglucan phosphorylase activity"/>
    <property type="evidence" value="ECO:0007669"/>
    <property type="project" value="UniProtKB-EC"/>
</dbReference>
<feature type="non-terminal residue" evidence="11">
    <location>
        <position position="851"/>
    </location>
</feature>
<evidence type="ECO:0000256" key="9">
    <source>
        <dbReference type="RuleBase" id="RU000587"/>
    </source>
</evidence>
<feature type="compositionally biased region" description="Gly residues" evidence="10">
    <location>
        <begin position="823"/>
        <end position="836"/>
    </location>
</feature>
<evidence type="ECO:0000256" key="1">
    <source>
        <dbReference type="ARBA" id="ARBA00001275"/>
    </source>
</evidence>
<evidence type="ECO:0000256" key="7">
    <source>
        <dbReference type="ARBA" id="ARBA00023277"/>
    </source>
</evidence>
<dbReference type="CDD" id="cd04300">
    <property type="entry name" value="GT35_Glycogen_Phosphorylase"/>
    <property type="match status" value="1"/>
</dbReference>
<keyword evidence="4 9" id="KW-0328">Glycosyltransferase</keyword>
<comment type="cofactor">
    <cofactor evidence="2 9">
        <name>pyridoxal 5'-phosphate</name>
        <dbReference type="ChEBI" id="CHEBI:597326"/>
    </cofactor>
</comment>
<evidence type="ECO:0000313" key="11">
    <source>
        <dbReference type="EMBL" id="MDZ5456924.1"/>
    </source>
</evidence>
<evidence type="ECO:0000256" key="6">
    <source>
        <dbReference type="ARBA" id="ARBA00022898"/>
    </source>
</evidence>
<evidence type="ECO:0000256" key="3">
    <source>
        <dbReference type="ARBA" id="ARBA00006047"/>
    </source>
</evidence>
<dbReference type="SUPFAM" id="SSF53756">
    <property type="entry name" value="UDP-Glycosyltransferase/glycogen phosphorylase"/>
    <property type="match status" value="1"/>
</dbReference>
<comment type="caution">
    <text evidence="11">The sequence shown here is derived from an EMBL/GenBank/DDBJ whole genome shotgun (WGS) entry which is preliminary data.</text>
</comment>
<proteinExistence type="inferred from homology"/>